<gene>
    <name evidence="3" type="ORF">SO802_000985</name>
</gene>
<keyword evidence="2" id="KW-1133">Transmembrane helix</keyword>
<evidence type="ECO:0000313" key="3">
    <source>
        <dbReference type="EMBL" id="KAL0013916.1"/>
    </source>
</evidence>
<feature type="transmembrane region" description="Helical" evidence="2">
    <location>
        <begin position="58"/>
        <end position="77"/>
    </location>
</feature>
<proteinExistence type="predicted"/>
<feature type="compositionally biased region" description="Basic residues" evidence="1">
    <location>
        <begin position="19"/>
        <end position="29"/>
    </location>
</feature>
<evidence type="ECO:0008006" key="5">
    <source>
        <dbReference type="Google" id="ProtNLM"/>
    </source>
</evidence>
<accession>A0AAW2DU26</accession>
<protein>
    <recommendedName>
        <fullName evidence="5">DUF538 family protein</fullName>
    </recommendedName>
</protein>
<name>A0AAW2DU26_9ROSI</name>
<evidence type="ECO:0000256" key="1">
    <source>
        <dbReference type="SAM" id="MobiDB-lite"/>
    </source>
</evidence>
<comment type="caution">
    <text evidence="3">The sequence shown here is derived from an EMBL/GenBank/DDBJ whole genome shotgun (WGS) entry which is preliminary data.</text>
</comment>
<dbReference type="Gene3D" id="2.30.240.10">
    <property type="entry name" value="At5g01610-like"/>
    <property type="match status" value="1"/>
</dbReference>
<feature type="region of interest" description="Disordered" evidence="1">
    <location>
        <begin position="1"/>
        <end position="29"/>
    </location>
</feature>
<dbReference type="EMBL" id="JAZDWU010000001">
    <property type="protein sequence ID" value="KAL0013916.1"/>
    <property type="molecule type" value="Genomic_DNA"/>
</dbReference>
<keyword evidence="4" id="KW-1185">Reference proteome</keyword>
<organism evidence="3 4">
    <name type="scientific">Lithocarpus litseifolius</name>
    <dbReference type="NCBI Taxonomy" id="425828"/>
    <lineage>
        <taxon>Eukaryota</taxon>
        <taxon>Viridiplantae</taxon>
        <taxon>Streptophyta</taxon>
        <taxon>Embryophyta</taxon>
        <taxon>Tracheophyta</taxon>
        <taxon>Spermatophyta</taxon>
        <taxon>Magnoliopsida</taxon>
        <taxon>eudicotyledons</taxon>
        <taxon>Gunneridae</taxon>
        <taxon>Pentapetalae</taxon>
        <taxon>rosids</taxon>
        <taxon>fabids</taxon>
        <taxon>Fagales</taxon>
        <taxon>Fagaceae</taxon>
        <taxon>Lithocarpus</taxon>
    </lineage>
</organism>
<keyword evidence="2" id="KW-0812">Transmembrane</keyword>
<dbReference type="InterPro" id="IPR036758">
    <property type="entry name" value="At5g01610-like"/>
</dbReference>
<dbReference type="InterPro" id="IPR007493">
    <property type="entry name" value="DUF538"/>
</dbReference>
<evidence type="ECO:0000256" key="2">
    <source>
        <dbReference type="SAM" id="Phobius"/>
    </source>
</evidence>
<reference evidence="3 4" key="1">
    <citation type="submission" date="2024-01" db="EMBL/GenBank/DDBJ databases">
        <title>A telomere-to-telomere, gap-free genome of sweet tea (Lithocarpus litseifolius).</title>
        <authorList>
            <person name="Zhou J."/>
        </authorList>
    </citation>
    <scope>NUCLEOTIDE SEQUENCE [LARGE SCALE GENOMIC DNA]</scope>
    <source>
        <strain evidence="3">Zhou-2022a</strain>
        <tissue evidence="3">Leaf</tissue>
    </source>
</reference>
<dbReference type="Pfam" id="PF04398">
    <property type="entry name" value="DUF538"/>
    <property type="match status" value="1"/>
</dbReference>
<keyword evidence="2" id="KW-0472">Membrane</keyword>
<dbReference type="Proteomes" id="UP001459277">
    <property type="component" value="Unassembled WGS sequence"/>
</dbReference>
<dbReference type="SUPFAM" id="SSF141562">
    <property type="entry name" value="At5g01610-like"/>
    <property type="match status" value="1"/>
</dbReference>
<dbReference type="AlphaFoldDB" id="A0AAW2DU26"/>
<dbReference type="PANTHER" id="PTHR31676:SF172">
    <property type="entry name" value="OS01G0595400 PROTEIN"/>
    <property type="match status" value="1"/>
</dbReference>
<sequence>MPDATELPTGTTQPGRAKQNQKHKKHRKQKYKHNTAFFFSSVSQTQNSKLNTMTPKPLFFFFFSTLALFILLIPISAQISDPNPKPTQSLSAAHTELNNYGFPVGLLPSSVHGYSINKTSGDFSVQLGGDCKITLPPDNYLATYSKTVRGKIVSGKIAELDGIRVRALFKWWSITGIRSTGEDLVFEVGMVTAKYPSKNFDESPDCEGKHSSS</sequence>
<evidence type="ECO:0000313" key="4">
    <source>
        <dbReference type="Proteomes" id="UP001459277"/>
    </source>
</evidence>
<dbReference type="PANTHER" id="PTHR31676">
    <property type="entry name" value="T31J12.3 PROTEIN-RELATED"/>
    <property type="match status" value="1"/>
</dbReference>